<dbReference type="KEGG" id="ctae:BGI42_10850"/>
<dbReference type="STRING" id="394958.BGI42_10850"/>
<protein>
    <submittedName>
        <fullName evidence="1">Methionine synthase</fullName>
    </submittedName>
</protein>
<dbReference type="SUPFAM" id="SSF56507">
    <property type="entry name" value="Methionine synthase activation domain-like"/>
    <property type="match status" value="1"/>
</dbReference>
<dbReference type="AlphaFoldDB" id="A0A1D7XLQ1"/>
<reference evidence="2" key="1">
    <citation type="submission" date="2016-09" db="EMBL/GenBank/DDBJ databases">
        <title>Genomics of Clostridium taeniosporum, an organism which forms endospores with ribbon-like appendages.</title>
        <authorList>
            <person name="Walker J.R."/>
        </authorList>
    </citation>
    <scope>NUCLEOTIDE SEQUENCE [LARGE SCALE GENOMIC DNA]</scope>
    <source>
        <strain evidence="2">1/k</strain>
    </source>
</reference>
<sequence>MKSNIKEIKIPKDEVLRYLGYKKQELTKEMYALIEETIGECRNLVTPKHVYSKYKKNTKDAGVYVEGTSLILKGEDIKNHLLYANEIFIIAATVGNKIEQKIRLYQTVNLTKALILDACATVAIEEFLDELEEKIKLDARKENLAITFRYSPGYGDLPLDIQKDIVNTLKADKAIGLTVSSHHLLFPRKSVTAIIGLIPKEKEQKQRGCELCKNYNNCRFRKEGTNCGA</sequence>
<proteinExistence type="predicted"/>
<accession>A0A1D7XLQ1</accession>
<dbReference type="GO" id="GO:0008705">
    <property type="term" value="F:methionine synthase activity"/>
    <property type="evidence" value="ECO:0007669"/>
    <property type="project" value="InterPro"/>
</dbReference>
<dbReference type="InterPro" id="IPR017342">
    <property type="entry name" value="S-AdoMet-dep_Met_synth_prd"/>
</dbReference>
<evidence type="ECO:0000313" key="1">
    <source>
        <dbReference type="EMBL" id="AOR24197.1"/>
    </source>
</evidence>
<organism evidence="1 2">
    <name type="scientific">Clostridium taeniosporum</name>
    <dbReference type="NCBI Taxonomy" id="394958"/>
    <lineage>
        <taxon>Bacteria</taxon>
        <taxon>Bacillati</taxon>
        <taxon>Bacillota</taxon>
        <taxon>Clostridia</taxon>
        <taxon>Eubacteriales</taxon>
        <taxon>Clostridiaceae</taxon>
        <taxon>Clostridium</taxon>
    </lineage>
</organism>
<evidence type="ECO:0000313" key="2">
    <source>
        <dbReference type="Proteomes" id="UP000094652"/>
    </source>
</evidence>
<dbReference type="Gene3D" id="3.40.109.40">
    <property type="match status" value="1"/>
</dbReference>
<dbReference type="RefSeq" id="WP_069680333.1">
    <property type="nucleotide sequence ID" value="NZ_CP017253.2"/>
</dbReference>
<dbReference type="EMBL" id="CP017253">
    <property type="protein sequence ID" value="AOR24197.1"/>
    <property type="molecule type" value="Genomic_DNA"/>
</dbReference>
<dbReference type="OrthoDB" id="9816190at2"/>
<dbReference type="PIRSF" id="PIRSF037984">
    <property type="entry name" value="Met_synth_TM0269_prd"/>
    <property type="match status" value="1"/>
</dbReference>
<dbReference type="Proteomes" id="UP000094652">
    <property type="component" value="Chromosome"/>
</dbReference>
<keyword evidence="2" id="KW-1185">Reference proteome</keyword>
<gene>
    <name evidence="1" type="ORF">BGI42_10850</name>
</gene>
<name>A0A1D7XLQ1_9CLOT</name>
<dbReference type="InterPro" id="IPR037010">
    <property type="entry name" value="VitB12-dep_Met_synth_activ_sf"/>
</dbReference>